<comment type="caution">
    <text evidence="1">The sequence shown here is derived from an EMBL/GenBank/DDBJ whole genome shotgun (WGS) entry which is preliminary data.</text>
</comment>
<name>A0A365L970_9BACL</name>
<evidence type="ECO:0000313" key="2">
    <source>
        <dbReference type="Proteomes" id="UP000251002"/>
    </source>
</evidence>
<organism evidence="1 2">
    <name type="scientific">Planococcus halotolerans</name>
    <dbReference type="NCBI Taxonomy" id="2233542"/>
    <lineage>
        <taxon>Bacteria</taxon>
        <taxon>Bacillati</taxon>
        <taxon>Bacillota</taxon>
        <taxon>Bacilli</taxon>
        <taxon>Bacillales</taxon>
        <taxon>Caryophanaceae</taxon>
        <taxon>Planococcus</taxon>
    </lineage>
</organism>
<dbReference type="EMBL" id="QLZR01000001">
    <property type="protein sequence ID" value="RAZ81581.1"/>
    <property type="molecule type" value="Genomic_DNA"/>
</dbReference>
<accession>A0A365L970</accession>
<sequence>MTYFIDHKNKKIHDQRFAGDKCGFLDTPVEEREFTAVEEYIKELELKEGFAICSHCQTPQLIM</sequence>
<dbReference type="Proteomes" id="UP000251002">
    <property type="component" value="Unassembled WGS sequence"/>
</dbReference>
<reference evidence="1 2" key="1">
    <citation type="submission" date="2018-06" db="EMBL/GenBank/DDBJ databases">
        <title>The draft genome sequences of strains SCU63 and S1.</title>
        <authorList>
            <person name="Gan L."/>
        </authorList>
    </citation>
    <scope>NUCLEOTIDE SEQUENCE [LARGE SCALE GENOMIC DNA]</scope>
    <source>
        <strain evidence="1 2">SCU63</strain>
    </source>
</reference>
<keyword evidence="2" id="KW-1185">Reference proteome</keyword>
<gene>
    <name evidence="1" type="ORF">DP120_01415</name>
</gene>
<dbReference type="AlphaFoldDB" id="A0A365L970"/>
<protein>
    <submittedName>
        <fullName evidence="1">Uncharacterized protein</fullName>
    </submittedName>
</protein>
<proteinExistence type="predicted"/>
<evidence type="ECO:0000313" key="1">
    <source>
        <dbReference type="EMBL" id="RAZ81581.1"/>
    </source>
</evidence>